<proteinExistence type="predicted"/>
<dbReference type="Pfam" id="PF07586">
    <property type="entry name" value="HXXSHH"/>
    <property type="match status" value="1"/>
</dbReference>
<organism evidence="1 2">
    <name type="scientific">Rubripirellula tenax</name>
    <dbReference type="NCBI Taxonomy" id="2528015"/>
    <lineage>
        <taxon>Bacteria</taxon>
        <taxon>Pseudomonadati</taxon>
        <taxon>Planctomycetota</taxon>
        <taxon>Planctomycetia</taxon>
        <taxon>Pirellulales</taxon>
        <taxon>Pirellulaceae</taxon>
        <taxon>Rubripirellula</taxon>
    </lineage>
</organism>
<comment type="caution">
    <text evidence="1">The sequence shown here is derived from an EMBL/GenBank/DDBJ whole genome shotgun (WGS) entry which is preliminary data.</text>
</comment>
<dbReference type="RefSeq" id="WP_146453718.1">
    <property type="nucleotide sequence ID" value="NZ_SJPW01000001.1"/>
</dbReference>
<dbReference type="Proteomes" id="UP000318288">
    <property type="component" value="Unassembled WGS sequence"/>
</dbReference>
<dbReference type="EMBL" id="SJPW01000001">
    <property type="protein sequence ID" value="TWU60148.1"/>
    <property type="molecule type" value="Genomic_DNA"/>
</dbReference>
<protein>
    <recommendedName>
        <fullName evidence="3">DUF1552 domain-containing protein</fullName>
    </recommendedName>
</protein>
<reference evidence="1 2" key="1">
    <citation type="submission" date="2019-02" db="EMBL/GenBank/DDBJ databases">
        <title>Deep-cultivation of Planctomycetes and their phenomic and genomic characterization uncovers novel biology.</title>
        <authorList>
            <person name="Wiegand S."/>
            <person name="Jogler M."/>
            <person name="Boedeker C."/>
            <person name="Pinto D."/>
            <person name="Vollmers J."/>
            <person name="Rivas-Marin E."/>
            <person name="Kohn T."/>
            <person name="Peeters S.H."/>
            <person name="Heuer A."/>
            <person name="Rast P."/>
            <person name="Oberbeckmann S."/>
            <person name="Bunk B."/>
            <person name="Jeske O."/>
            <person name="Meyerdierks A."/>
            <person name="Storesund J.E."/>
            <person name="Kallscheuer N."/>
            <person name="Luecker S."/>
            <person name="Lage O.M."/>
            <person name="Pohl T."/>
            <person name="Merkel B.J."/>
            <person name="Hornburger P."/>
            <person name="Mueller R.-W."/>
            <person name="Bruemmer F."/>
            <person name="Labrenz M."/>
            <person name="Spormann A.M."/>
            <person name="Op Den Camp H."/>
            <person name="Overmann J."/>
            <person name="Amann R."/>
            <person name="Jetten M.S.M."/>
            <person name="Mascher T."/>
            <person name="Medema M.H."/>
            <person name="Devos D.P."/>
            <person name="Kaster A.-K."/>
            <person name="Ovreas L."/>
            <person name="Rohde M."/>
            <person name="Galperin M.Y."/>
            <person name="Jogler C."/>
        </authorList>
    </citation>
    <scope>NUCLEOTIDE SEQUENCE [LARGE SCALE GENOMIC DNA]</scope>
    <source>
        <strain evidence="1 2">Poly51</strain>
    </source>
</reference>
<sequence>MLIPSRPLSRRQVLRGTAAAFVGLPLLEAMGPSVGRRALGATTDNAKDNAPKRFVAMCAGLGFHGPHLFPDRDDADLTSTPYLSQLAEHRDQFTLFSGLSHPEQQGNNGHASEMTWLTSAMRPGLAGFRNSISLDQMIAAQVGLETRFPFLALSTSGRSLSWTPSGVPIPAVASPAKLYQSLFVEGDAKEIEAEIRNLRRGRSILDTVGGKAETLERKLGQRDRQKLGEYLDSVRQLERRLQQSEGWVRRPKPHVDVDPPKDVQDKNDAIERQRLIYDMIVLALQTDSTRTITFELGGLNSVPKVEGVASDWHGLSHHGKDPAKIDELKLIEQAEFKVFAQFLSKLRSIDESGRSLLDHTAVLFGSNLGNASAHDWHNLPIIMAGGGYRHGKYVAHDAARNTPLANLFVAMAQHMGIETDQFGSSSAAGIRGLEKA</sequence>
<dbReference type="AlphaFoldDB" id="A0A5C6FFG4"/>
<dbReference type="InterPro" id="IPR011447">
    <property type="entry name" value="DUF1552"/>
</dbReference>
<dbReference type="OrthoDB" id="9146593at2"/>
<dbReference type="PROSITE" id="PS51318">
    <property type="entry name" value="TAT"/>
    <property type="match status" value="1"/>
</dbReference>
<evidence type="ECO:0008006" key="3">
    <source>
        <dbReference type="Google" id="ProtNLM"/>
    </source>
</evidence>
<accession>A0A5C6FFG4</accession>
<gene>
    <name evidence="1" type="ORF">Poly51_04220</name>
</gene>
<dbReference type="InterPro" id="IPR006311">
    <property type="entry name" value="TAT_signal"/>
</dbReference>
<keyword evidence="2" id="KW-1185">Reference proteome</keyword>
<evidence type="ECO:0000313" key="1">
    <source>
        <dbReference type="EMBL" id="TWU60148.1"/>
    </source>
</evidence>
<name>A0A5C6FFG4_9BACT</name>
<evidence type="ECO:0000313" key="2">
    <source>
        <dbReference type="Proteomes" id="UP000318288"/>
    </source>
</evidence>